<sequence length="49" mass="5803">MLLNLRHQRVPVGTQNPVHDLAFLEEEKGWHGFHIKLHSNTLSKHRENH</sequence>
<accession>A0AAV0LP73</accession>
<comment type="caution">
    <text evidence="1">The sequence shown here is derived from an EMBL/GenBank/DDBJ whole genome shotgun (WGS) entry which is preliminary data.</text>
</comment>
<dbReference type="Proteomes" id="UP001154282">
    <property type="component" value="Unassembled WGS sequence"/>
</dbReference>
<evidence type="ECO:0000313" key="2">
    <source>
        <dbReference type="Proteomes" id="UP001154282"/>
    </source>
</evidence>
<protein>
    <submittedName>
        <fullName evidence="1">Uncharacterized protein</fullName>
    </submittedName>
</protein>
<feature type="non-terminal residue" evidence="1">
    <location>
        <position position="49"/>
    </location>
</feature>
<organism evidence="1 2">
    <name type="scientific">Linum tenue</name>
    <dbReference type="NCBI Taxonomy" id="586396"/>
    <lineage>
        <taxon>Eukaryota</taxon>
        <taxon>Viridiplantae</taxon>
        <taxon>Streptophyta</taxon>
        <taxon>Embryophyta</taxon>
        <taxon>Tracheophyta</taxon>
        <taxon>Spermatophyta</taxon>
        <taxon>Magnoliopsida</taxon>
        <taxon>eudicotyledons</taxon>
        <taxon>Gunneridae</taxon>
        <taxon>Pentapetalae</taxon>
        <taxon>rosids</taxon>
        <taxon>fabids</taxon>
        <taxon>Malpighiales</taxon>
        <taxon>Linaceae</taxon>
        <taxon>Linum</taxon>
    </lineage>
</organism>
<proteinExistence type="predicted"/>
<dbReference type="EMBL" id="CAMGYJ010000006">
    <property type="protein sequence ID" value="CAI0435982.1"/>
    <property type="molecule type" value="Genomic_DNA"/>
</dbReference>
<reference evidence="1" key="1">
    <citation type="submission" date="2022-08" db="EMBL/GenBank/DDBJ databases">
        <authorList>
            <person name="Gutierrez-Valencia J."/>
        </authorList>
    </citation>
    <scope>NUCLEOTIDE SEQUENCE</scope>
</reference>
<name>A0AAV0LP73_9ROSI</name>
<gene>
    <name evidence="1" type="ORF">LITE_LOCUS24898</name>
</gene>
<dbReference type="AlphaFoldDB" id="A0AAV0LP73"/>
<evidence type="ECO:0000313" key="1">
    <source>
        <dbReference type="EMBL" id="CAI0435982.1"/>
    </source>
</evidence>
<keyword evidence="2" id="KW-1185">Reference proteome</keyword>